<feature type="non-terminal residue" evidence="2">
    <location>
        <position position="1"/>
    </location>
</feature>
<comment type="caution">
    <text evidence="2">The sequence shown here is derived from an EMBL/GenBank/DDBJ whole genome shotgun (WGS) entry which is preliminary data.</text>
</comment>
<dbReference type="Proteomes" id="UP000324897">
    <property type="component" value="Chromosome 3"/>
</dbReference>
<feature type="compositionally biased region" description="Acidic residues" evidence="1">
    <location>
        <begin position="151"/>
        <end position="160"/>
    </location>
</feature>
<feature type="compositionally biased region" description="Polar residues" evidence="1">
    <location>
        <begin position="124"/>
        <end position="145"/>
    </location>
</feature>
<reference evidence="2 3" key="1">
    <citation type="journal article" date="2019" name="Sci. Rep.">
        <title>A high-quality genome of Eragrostis curvula grass provides insights into Poaceae evolution and supports new strategies to enhance forage quality.</title>
        <authorList>
            <person name="Carballo J."/>
            <person name="Santos B.A.C.M."/>
            <person name="Zappacosta D."/>
            <person name="Garbus I."/>
            <person name="Selva J.P."/>
            <person name="Gallo C.A."/>
            <person name="Diaz A."/>
            <person name="Albertini E."/>
            <person name="Caccamo M."/>
            <person name="Echenique V."/>
        </authorList>
    </citation>
    <scope>NUCLEOTIDE SEQUENCE [LARGE SCALE GENOMIC DNA]</scope>
    <source>
        <strain evidence="3">cv. Victoria</strain>
        <tissue evidence="2">Leaf</tissue>
    </source>
</reference>
<proteinExistence type="predicted"/>
<dbReference type="Gramene" id="TVU08980">
    <property type="protein sequence ID" value="TVU08980"/>
    <property type="gene ID" value="EJB05_42410"/>
</dbReference>
<dbReference type="EMBL" id="RWGY01000039">
    <property type="protein sequence ID" value="TVU08980.1"/>
    <property type="molecule type" value="Genomic_DNA"/>
</dbReference>
<dbReference type="AlphaFoldDB" id="A0A5J9TC48"/>
<evidence type="ECO:0000313" key="2">
    <source>
        <dbReference type="EMBL" id="TVU08980.1"/>
    </source>
</evidence>
<accession>A0A5J9TC48</accession>
<name>A0A5J9TC48_9POAL</name>
<organism evidence="2 3">
    <name type="scientific">Eragrostis curvula</name>
    <name type="common">weeping love grass</name>
    <dbReference type="NCBI Taxonomy" id="38414"/>
    <lineage>
        <taxon>Eukaryota</taxon>
        <taxon>Viridiplantae</taxon>
        <taxon>Streptophyta</taxon>
        <taxon>Embryophyta</taxon>
        <taxon>Tracheophyta</taxon>
        <taxon>Spermatophyta</taxon>
        <taxon>Magnoliopsida</taxon>
        <taxon>Liliopsida</taxon>
        <taxon>Poales</taxon>
        <taxon>Poaceae</taxon>
        <taxon>PACMAD clade</taxon>
        <taxon>Chloridoideae</taxon>
        <taxon>Eragrostideae</taxon>
        <taxon>Eragrostidinae</taxon>
        <taxon>Eragrostis</taxon>
    </lineage>
</organism>
<sequence length="249" mass="26840">MEGDLGWFRGGSSSNNWDLHAVVRFACGGTGQVQGARSSSPPPSDESFSWPLPMPQPQWHDDPAVDELFQALLAAPEPEVAPHPSSPRNEEPETQQPAPADEAPAKPRRGSGGPTRSKRKSKKNQAQGSPASGLSPATTLRSPSVSVGVESYEDEEDDDTLDVRLLLEDTDMGHAEDHALLFLQPEELAPVLGSGDDVMPLPKPDEPVAGMGNDLMLVPNNKADGPERDEKGIREMRASDPCSIREHWC</sequence>
<feature type="region of interest" description="Disordered" evidence="1">
    <location>
        <begin position="193"/>
        <end position="238"/>
    </location>
</feature>
<feature type="compositionally biased region" description="Basic and acidic residues" evidence="1">
    <location>
        <begin position="224"/>
        <end position="238"/>
    </location>
</feature>
<feature type="region of interest" description="Disordered" evidence="1">
    <location>
        <begin position="31"/>
        <end position="160"/>
    </location>
</feature>
<keyword evidence="3" id="KW-1185">Reference proteome</keyword>
<evidence type="ECO:0000256" key="1">
    <source>
        <dbReference type="SAM" id="MobiDB-lite"/>
    </source>
</evidence>
<gene>
    <name evidence="2" type="ORF">EJB05_42410</name>
</gene>
<protein>
    <submittedName>
        <fullName evidence="2">Uncharacterized protein</fullName>
    </submittedName>
</protein>
<evidence type="ECO:0000313" key="3">
    <source>
        <dbReference type="Proteomes" id="UP000324897"/>
    </source>
</evidence>